<proteinExistence type="predicted"/>
<name>A0A4R2NJC3_9FLAO</name>
<reference evidence="1 2" key="1">
    <citation type="submission" date="2019-03" db="EMBL/GenBank/DDBJ databases">
        <title>Genomic Encyclopedia of Type Strains, Phase IV (KMG-IV): sequencing the most valuable type-strain genomes for metagenomic binning, comparative biology and taxonomic classification.</title>
        <authorList>
            <person name="Goeker M."/>
        </authorList>
    </citation>
    <scope>NUCLEOTIDE SEQUENCE [LARGE SCALE GENOMIC DNA]</scope>
    <source>
        <strain evidence="1 2">DSM 14836</strain>
    </source>
</reference>
<organism evidence="1 2">
    <name type="scientific">Tenacibaculum skagerrakense</name>
    <dbReference type="NCBI Taxonomy" id="186571"/>
    <lineage>
        <taxon>Bacteria</taxon>
        <taxon>Pseudomonadati</taxon>
        <taxon>Bacteroidota</taxon>
        <taxon>Flavobacteriia</taxon>
        <taxon>Flavobacteriales</taxon>
        <taxon>Flavobacteriaceae</taxon>
        <taxon>Tenacibaculum</taxon>
    </lineage>
</organism>
<dbReference type="EMBL" id="SLXM01000018">
    <property type="protein sequence ID" value="TCP21521.1"/>
    <property type="molecule type" value="Genomic_DNA"/>
</dbReference>
<gene>
    <name evidence="1" type="ORF">EV195_1187</name>
</gene>
<protein>
    <submittedName>
        <fullName evidence="1">Uncharacterized protein</fullName>
    </submittedName>
</protein>
<accession>A0A4R2NJC3</accession>
<comment type="caution">
    <text evidence="1">The sequence shown here is derived from an EMBL/GenBank/DDBJ whole genome shotgun (WGS) entry which is preliminary data.</text>
</comment>
<dbReference type="AlphaFoldDB" id="A0A4R2NJC3"/>
<evidence type="ECO:0000313" key="2">
    <source>
        <dbReference type="Proteomes" id="UP000294564"/>
    </source>
</evidence>
<sequence>MAGRYCPELNLFSMKKNVYKNVDGLIQGIETILSENRCSFSDEEKVLLTETLSFLKKSKKIGSKKPIDWSLIMKGLELLAKVFSDSDGFTNIF</sequence>
<evidence type="ECO:0000313" key="1">
    <source>
        <dbReference type="EMBL" id="TCP21521.1"/>
    </source>
</evidence>
<dbReference type="Proteomes" id="UP000294564">
    <property type="component" value="Unassembled WGS sequence"/>
</dbReference>
<keyword evidence="2" id="KW-1185">Reference proteome</keyword>